<dbReference type="AlphaFoldDB" id="A0A0F9G792"/>
<proteinExistence type="predicted"/>
<evidence type="ECO:0000256" key="1">
    <source>
        <dbReference type="SAM" id="Coils"/>
    </source>
</evidence>
<sequence>METAMGRYAMEIVKLEAEVERLKAELVIAQAGTKLAIAVAEEEDPRIAKLREALEYLIKMRVIKCLHNPNWPDLSCAKCKADKALKGGSPDTQG</sequence>
<evidence type="ECO:0000313" key="2">
    <source>
        <dbReference type="EMBL" id="KKL94724.1"/>
    </source>
</evidence>
<name>A0A0F9G792_9ZZZZ</name>
<gene>
    <name evidence="2" type="ORF">LCGC14_1861780</name>
</gene>
<reference evidence="2" key="1">
    <citation type="journal article" date="2015" name="Nature">
        <title>Complex archaea that bridge the gap between prokaryotes and eukaryotes.</title>
        <authorList>
            <person name="Spang A."/>
            <person name="Saw J.H."/>
            <person name="Jorgensen S.L."/>
            <person name="Zaremba-Niedzwiedzka K."/>
            <person name="Martijn J."/>
            <person name="Lind A.E."/>
            <person name="van Eijk R."/>
            <person name="Schleper C."/>
            <person name="Guy L."/>
            <person name="Ettema T.J."/>
        </authorList>
    </citation>
    <scope>NUCLEOTIDE SEQUENCE</scope>
</reference>
<organism evidence="2">
    <name type="scientific">marine sediment metagenome</name>
    <dbReference type="NCBI Taxonomy" id="412755"/>
    <lineage>
        <taxon>unclassified sequences</taxon>
        <taxon>metagenomes</taxon>
        <taxon>ecological metagenomes</taxon>
    </lineage>
</organism>
<comment type="caution">
    <text evidence="2">The sequence shown here is derived from an EMBL/GenBank/DDBJ whole genome shotgun (WGS) entry which is preliminary data.</text>
</comment>
<dbReference type="EMBL" id="LAZR01018854">
    <property type="protein sequence ID" value="KKL94724.1"/>
    <property type="molecule type" value="Genomic_DNA"/>
</dbReference>
<accession>A0A0F9G792</accession>
<protein>
    <submittedName>
        <fullName evidence="2">Uncharacterized protein</fullName>
    </submittedName>
</protein>
<keyword evidence="1" id="KW-0175">Coiled coil</keyword>
<feature type="coiled-coil region" evidence="1">
    <location>
        <begin position="5"/>
        <end position="32"/>
    </location>
</feature>